<sequence>MDLEKEIEKEIEEEDLEGNFIFSDHDYESEKGWCWNQYNTEIVSYIAGYIAKSIMKKITCDICIESLTTQTKPSLLQKRKCRGGLLSPNTDLICVCKVAERVLRNSPNIFTLKNVLARLILKAKNALLRDIFLNINHMFDQSPLADHRDQLIDAILKRYFSVRMHHEGAARQQNINRIRAYHNKLVLFTNQ</sequence>
<keyword evidence="2" id="KW-1185">Reference proteome</keyword>
<dbReference type="AlphaFoldDB" id="A0AAV2MZB7"/>
<evidence type="ECO:0000313" key="2">
    <source>
        <dbReference type="Proteomes" id="UP001497644"/>
    </source>
</evidence>
<gene>
    <name evidence="1" type="ORF">LPLAT_LOCUS14711</name>
</gene>
<proteinExistence type="predicted"/>
<protein>
    <submittedName>
        <fullName evidence="1">Uncharacterized protein</fullName>
    </submittedName>
</protein>
<reference evidence="1" key="1">
    <citation type="submission" date="2024-04" db="EMBL/GenBank/DDBJ databases">
        <authorList>
            <consortium name="Molecular Ecology Group"/>
        </authorList>
    </citation>
    <scope>NUCLEOTIDE SEQUENCE</scope>
</reference>
<evidence type="ECO:0000313" key="1">
    <source>
        <dbReference type="EMBL" id="CAL1672961.1"/>
    </source>
</evidence>
<organism evidence="1 2">
    <name type="scientific">Lasius platythorax</name>
    <dbReference type="NCBI Taxonomy" id="488582"/>
    <lineage>
        <taxon>Eukaryota</taxon>
        <taxon>Metazoa</taxon>
        <taxon>Ecdysozoa</taxon>
        <taxon>Arthropoda</taxon>
        <taxon>Hexapoda</taxon>
        <taxon>Insecta</taxon>
        <taxon>Pterygota</taxon>
        <taxon>Neoptera</taxon>
        <taxon>Endopterygota</taxon>
        <taxon>Hymenoptera</taxon>
        <taxon>Apocrita</taxon>
        <taxon>Aculeata</taxon>
        <taxon>Formicoidea</taxon>
        <taxon>Formicidae</taxon>
        <taxon>Formicinae</taxon>
        <taxon>Lasius</taxon>
        <taxon>Lasius</taxon>
    </lineage>
</organism>
<dbReference type="Proteomes" id="UP001497644">
    <property type="component" value="Unassembled WGS sequence"/>
</dbReference>
<accession>A0AAV2MZB7</accession>
<dbReference type="EMBL" id="CAXIPU020001243">
    <property type="protein sequence ID" value="CAL1672961.1"/>
    <property type="molecule type" value="Genomic_DNA"/>
</dbReference>
<comment type="caution">
    <text evidence="1">The sequence shown here is derived from an EMBL/GenBank/DDBJ whole genome shotgun (WGS) entry which is preliminary data.</text>
</comment>
<name>A0AAV2MZB7_9HYME</name>